<protein>
    <submittedName>
        <fullName evidence="4">LysM peptidoglycan-binding domain-containing protein</fullName>
    </submittedName>
</protein>
<name>A0AAE8ALH9_STRPA</name>
<evidence type="ECO:0000313" key="5">
    <source>
        <dbReference type="Proteomes" id="UP000285725"/>
    </source>
</evidence>
<dbReference type="Pfam" id="PF01476">
    <property type="entry name" value="LysM"/>
    <property type="match status" value="1"/>
</dbReference>
<gene>
    <name evidence="4" type="ORF">DWZ19_08560</name>
</gene>
<evidence type="ECO:0000256" key="1">
    <source>
        <dbReference type="SAM" id="MobiDB-lite"/>
    </source>
</evidence>
<proteinExistence type="predicted"/>
<dbReference type="PROSITE" id="PS51782">
    <property type="entry name" value="LYSM"/>
    <property type="match status" value="1"/>
</dbReference>
<dbReference type="InterPro" id="IPR058593">
    <property type="entry name" value="ARB_07466-like_C"/>
</dbReference>
<evidence type="ECO:0000259" key="3">
    <source>
        <dbReference type="PROSITE" id="PS51782"/>
    </source>
</evidence>
<organism evidence="4 5">
    <name type="scientific">Streptococcus parasanguinis</name>
    <dbReference type="NCBI Taxonomy" id="1318"/>
    <lineage>
        <taxon>Bacteria</taxon>
        <taxon>Bacillati</taxon>
        <taxon>Bacillota</taxon>
        <taxon>Bacilli</taxon>
        <taxon>Lactobacillales</taxon>
        <taxon>Streptococcaceae</taxon>
        <taxon>Streptococcus</taxon>
    </lineage>
</organism>
<dbReference type="SMART" id="SM00257">
    <property type="entry name" value="LysM"/>
    <property type="match status" value="1"/>
</dbReference>
<dbReference type="InterPro" id="IPR036779">
    <property type="entry name" value="LysM_dom_sf"/>
</dbReference>
<feature type="region of interest" description="Disordered" evidence="1">
    <location>
        <begin position="207"/>
        <end position="241"/>
    </location>
</feature>
<comment type="caution">
    <text evidence="4">The sequence shown here is derived from an EMBL/GenBank/DDBJ whole genome shotgun (WGS) entry which is preliminary data.</text>
</comment>
<dbReference type="Pfam" id="PF26571">
    <property type="entry name" value="VldE"/>
    <property type="match status" value="1"/>
</dbReference>
<evidence type="ECO:0000313" key="4">
    <source>
        <dbReference type="EMBL" id="RHN24572.1"/>
    </source>
</evidence>
<dbReference type="RefSeq" id="WP_118398149.1">
    <property type="nucleotide sequence ID" value="NZ_CABJDC010000006.1"/>
</dbReference>
<dbReference type="CDD" id="cd00118">
    <property type="entry name" value="LysM"/>
    <property type="match status" value="1"/>
</dbReference>
<dbReference type="Gene3D" id="3.10.350.10">
    <property type="entry name" value="LysM domain"/>
    <property type="match status" value="1"/>
</dbReference>
<accession>A0AAE8ALH9</accession>
<dbReference type="InterPro" id="IPR018392">
    <property type="entry name" value="LysM"/>
</dbReference>
<keyword evidence="2" id="KW-0732">Signal</keyword>
<dbReference type="EMBL" id="QRQU01000006">
    <property type="protein sequence ID" value="RHN24572.1"/>
    <property type="molecule type" value="Genomic_DNA"/>
</dbReference>
<dbReference type="AlphaFoldDB" id="A0AAE8ALH9"/>
<dbReference type="Proteomes" id="UP000285725">
    <property type="component" value="Unassembled WGS sequence"/>
</dbReference>
<feature type="domain" description="LysM" evidence="3">
    <location>
        <begin position="53"/>
        <end position="97"/>
    </location>
</feature>
<feature type="chain" id="PRO_5042127416" evidence="2">
    <location>
        <begin position="19"/>
        <end position="374"/>
    </location>
</feature>
<sequence length="374" mass="39443">MKLKVNTKALIASTVALAVIPFTKATAETLEDWVARSVDEIKHDIQQSGENQQTYTIKYGDTLSSIAEALGIDVHVLANLNNISNMDLIYPGTVLKTTVNDQKEVTSVEIQTPQAGATDATVASADLTTNQVTVDDQTVAVNDLSKPVNEDNKAVPVAPAAETQEAPAEAPVVEVPAAETPAQPAVPETPNYGAPTVNVEVQNQEVAPAAPQSAPATEAPAETPASAPEAPAAQPAVETAAAPEVQPVASTPTSGNTIPTDPNLQPQAEAFRQEIAAKFGITNIGGYREGDPEDHGKGLAVDVMVPTNSELGDQVAQYAIDNMDRAGISYIIWKQQFYMPVNNIYGPANTWNQMPDRGGDTANHNDHVHISFNG</sequence>
<feature type="signal peptide" evidence="2">
    <location>
        <begin position="1"/>
        <end position="18"/>
    </location>
</feature>
<dbReference type="SUPFAM" id="SSF54106">
    <property type="entry name" value="LysM domain"/>
    <property type="match status" value="1"/>
</dbReference>
<reference evidence="4 5" key="1">
    <citation type="submission" date="2018-08" db="EMBL/GenBank/DDBJ databases">
        <title>A genome reference for cultivated species of the human gut microbiota.</title>
        <authorList>
            <person name="Zou Y."/>
            <person name="Xue W."/>
            <person name="Luo G."/>
        </authorList>
    </citation>
    <scope>NUCLEOTIDE SEQUENCE [LARGE SCALE GENOMIC DNA]</scope>
    <source>
        <strain evidence="4 5">AF30-12BH</strain>
    </source>
</reference>
<evidence type="ECO:0000256" key="2">
    <source>
        <dbReference type="SAM" id="SignalP"/>
    </source>
</evidence>